<dbReference type="InterPro" id="IPR021251">
    <property type="entry name" value="DUF2793"/>
</dbReference>
<organism evidence="1 2">
    <name type="scientific">Nitrosomonas nitrosa</name>
    <dbReference type="NCBI Taxonomy" id="52442"/>
    <lineage>
        <taxon>Bacteria</taxon>
        <taxon>Pseudomonadati</taxon>
        <taxon>Pseudomonadota</taxon>
        <taxon>Betaproteobacteria</taxon>
        <taxon>Nitrosomonadales</taxon>
        <taxon>Nitrosomonadaceae</taxon>
        <taxon>Nitrosomonas</taxon>
    </lineage>
</organism>
<proteinExistence type="predicted"/>
<protein>
    <recommendedName>
        <fullName evidence="3">DUF2793 domain-containing protein</fullName>
    </recommendedName>
</protein>
<accession>A0A1I4T4H6</accession>
<dbReference type="Pfam" id="PF10983">
    <property type="entry name" value="DUF2793"/>
    <property type="match status" value="1"/>
</dbReference>
<dbReference type="RefSeq" id="WP_090671376.1">
    <property type="nucleotide sequence ID" value="NZ_FOUF01000029.1"/>
</dbReference>
<keyword evidence="2" id="KW-1185">Reference proteome</keyword>
<reference evidence="1 2" key="1">
    <citation type="submission" date="2016-10" db="EMBL/GenBank/DDBJ databases">
        <authorList>
            <person name="de Groot N.N."/>
        </authorList>
    </citation>
    <scope>NUCLEOTIDE SEQUENCE [LARGE SCALE GENOMIC DNA]</scope>
    <source>
        <strain evidence="1 2">Nm146</strain>
    </source>
</reference>
<dbReference type="Proteomes" id="UP000199561">
    <property type="component" value="Unassembled WGS sequence"/>
</dbReference>
<dbReference type="AlphaFoldDB" id="A0A1I4T4H6"/>
<evidence type="ECO:0000313" key="2">
    <source>
        <dbReference type="Proteomes" id="UP000199561"/>
    </source>
</evidence>
<name>A0A1I4T4H6_9PROT</name>
<sequence>MAALQGPNLGVNYGWTARESGWNTGMDTNLKLLDAVLQLSVKSRAQATPPTTPTNGDRYIVAPSPSGAWVGKAGQIAVRIDAGWSFYAPKIGWTCFIEDEGVLSAYKASGWSAGIAI</sequence>
<evidence type="ECO:0008006" key="3">
    <source>
        <dbReference type="Google" id="ProtNLM"/>
    </source>
</evidence>
<dbReference type="EMBL" id="FOUF01000029">
    <property type="protein sequence ID" value="SFM71513.1"/>
    <property type="molecule type" value="Genomic_DNA"/>
</dbReference>
<dbReference type="STRING" id="52442.SAMN05421880_1299"/>
<gene>
    <name evidence="1" type="ORF">SAMN05421880_1299</name>
</gene>
<evidence type="ECO:0000313" key="1">
    <source>
        <dbReference type="EMBL" id="SFM71513.1"/>
    </source>
</evidence>